<evidence type="ECO:0000259" key="5">
    <source>
        <dbReference type="PROSITE" id="PS50181"/>
    </source>
</evidence>
<dbReference type="Pfam" id="PF00400">
    <property type="entry name" value="WD40"/>
    <property type="match status" value="3"/>
</dbReference>
<dbReference type="Pfam" id="PF12937">
    <property type="entry name" value="F-box-like"/>
    <property type="match status" value="1"/>
</dbReference>
<sequence length="764" mass="82424">MLQKDIIGCLPPELSFLILAKLDLEDLLNCGLVSKQWRSVCEEQALWALICASHSPPIKPAKPSWSDITHHRSILAQPRTPPEEHLFEEAPYGYDYDDRFGHVDPFSLPSLAAVTSSSSATSGRSSDPLGMAGGLRRSVWERGQETAGLPTHLQASTSTSSNHQENSSTRHDPPILASHLALPSPRPQPNFKHLYIAHHILRKRMTTPRPMVSSAALYVSMPCSASRAPGSDQAGSVIPPSTPRVKTIDAISSVKAGGLPGHSEAIYSLSLINHEMKINMLTSCPDCRSTSPAPPSAAHADPATSVFDSLLTFTAVSPSSRRPDYPGHPGPLMPGQRARYQTATVSGKEWLLSGSRDKSLRLWHLGTNDPRVVKVFSGGHSGSVLSHIVIKVRPQRSVSTSRYTASTLPRYSANSISNPDISDLQITSPDRKQRDEVRVMAVSGGSDGKICLWNLEGNGSSPERVVQAHADSVLCVRGDEESGRIVSYKTIRLFDVHTLEQLLVIGGNGEENAHRGAVNAVGLSKDYIISASGDKTIRIWSISTGTLLYCIEAHSRGIASIDFSTIPLSDTYQSSTETSLIRNGKDSERWIGSVVTGTSDASMKIFQLVEQDDGQVMAVDGSSASSPIATVEAASLSESYAIVPEGGKKVYLKESVTMWAPCSCPPGLTRPDGVGCRRCGNRGHSELVRALNFGEDVVVSGSYDAKVKVWHRKTGQHLIDLSGAHSGRVFSVVSDRMKIISSGLDCRIVIWDFSCGLDTSFVKP</sequence>
<evidence type="ECO:0000256" key="3">
    <source>
        <dbReference type="PROSITE-ProRule" id="PRU00221"/>
    </source>
</evidence>
<dbReference type="SMART" id="SM00256">
    <property type="entry name" value="FBOX"/>
    <property type="match status" value="1"/>
</dbReference>
<dbReference type="PROSITE" id="PS50294">
    <property type="entry name" value="WD_REPEATS_REGION"/>
    <property type="match status" value="2"/>
</dbReference>
<feature type="region of interest" description="Disordered" evidence="4">
    <location>
        <begin position="148"/>
        <end position="184"/>
    </location>
</feature>
<dbReference type="InterPro" id="IPR001810">
    <property type="entry name" value="F-box_dom"/>
</dbReference>
<dbReference type="STRING" id="1296120.A0A1B9GUT3"/>
<dbReference type="PROSITE" id="PS50082">
    <property type="entry name" value="WD_REPEATS_2"/>
    <property type="match status" value="3"/>
</dbReference>
<feature type="region of interest" description="Disordered" evidence="4">
    <location>
        <begin position="317"/>
        <end position="336"/>
    </location>
</feature>
<keyword evidence="7" id="KW-1185">Reference proteome</keyword>
<feature type="compositionally biased region" description="Polar residues" evidence="4">
    <location>
        <begin position="153"/>
        <end position="167"/>
    </location>
</feature>
<reference evidence="6 7" key="1">
    <citation type="submission" date="2013-07" db="EMBL/GenBank/DDBJ databases">
        <title>The Genome Sequence of Cryptococcus heveanensis BCC8398.</title>
        <authorList>
            <consortium name="The Broad Institute Genome Sequencing Platform"/>
            <person name="Cuomo C."/>
            <person name="Litvintseva A."/>
            <person name="Chen Y."/>
            <person name="Heitman J."/>
            <person name="Sun S."/>
            <person name="Springer D."/>
            <person name="Dromer F."/>
            <person name="Young S.K."/>
            <person name="Zeng Q."/>
            <person name="Gargeya S."/>
            <person name="Fitzgerald M."/>
            <person name="Abouelleil A."/>
            <person name="Alvarado L."/>
            <person name="Berlin A.M."/>
            <person name="Chapman S.B."/>
            <person name="Dewar J."/>
            <person name="Goldberg J."/>
            <person name="Griggs A."/>
            <person name="Gujja S."/>
            <person name="Hansen M."/>
            <person name="Howarth C."/>
            <person name="Imamovic A."/>
            <person name="Larimer J."/>
            <person name="McCowan C."/>
            <person name="Murphy C."/>
            <person name="Pearson M."/>
            <person name="Priest M."/>
            <person name="Roberts A."/>
            <person name="Saif S."/>
            <person name="Shea T."/>
            <person name="Sykes S."/>
            <person name="Wortman J."/>
            <person name="Nusbaum C."/>
            <person name="Birren B."/>
        </authorList>
    </citation>
    <scope>NUCLEOTIDE SEQUENCE [LARGE SCALE GENOMIC DNA]</scope>
    <source>
        <strain evidence="6 7">BCC8398</strain>
    </source>
</reference>
<dbReference type="Gene3D" id="1.20.1280.50">
    <property type="match status" value="1"/>
</dbReference>
<dbReference type="InterPro" id="IPR036322">
    <property type="entry name" value="WD40_repeat_dom_sf"/>
</dbReference>
<dbReference type="PROSITE" id="PS50181">
    <property type="entry name" value="FBOX"/>
    <property type="match status" value="1"/>
</dbReference>
<protein>
    <recommendedName>
        <fullName evidence="5">F-box domain-containing protein</fullName>
    </recommendedName>
</protein>
<organism evidence="6 7">
    <name type="scientific">Kwoniella heveanensis BCC8398</name>
    <dbReference type="NCBI Taxonomy" id="1296120"/>
    <lineage>
        <taxon>Eukaryota</taxon>
        <taxon>Fungi</taxon>
        <taxon>Dikarya</taxon>
        <taxon>Basidiomycota</taxon>
        <taxon>Agaricomycotina</taxon>
        <taxon>Tremellomycetes</taxon>
        <taxon>Tremellales</taxon>
        <taxon>Cryptococcaceae</taxon>
        <taxon>Kwoniella</taxon>
    </lineage>
</organism>
<dbReference type="PANTHER" id="PTHR22847:SF637">
    <property type="entry name" value="WD REPEAT DOMAIN 5B"/>
    <property type="match status" value="1"/>
</dbReference>
<keyword evidence="1 3" id="KW-0853">WD repeat</keyword>
<dbReference type="InterPro" id="IPR036047">
    <property type="entry name" value="F-box-like_dom_sf"/>
</dbReference>
<name>A0A1B9GUT3_9TREE</name>
<dbReference type="EMBL" id="KV700123">
    <property type="protein sequence ID" value="OCF34796.1"/>
    <property type="molecule type" value="Genomic_DNA"/>
</dbReference>
<dbReference type="AlphaFoldDB" id="A0A1B9GUT3"/>
<evidence type="ECO:0000313" key="7">
    <source>
        <dbReference type="Proteomes" id="UP000092666"/>
    </source>
</evidence>
<dbReference type="Proteomes" id="UP000092666">
    <property type="component" value="Unassembled WGS sequence"/>
</dbReference>
<gene>
    <name evidence="6" type="ORF">I316_03340</name>
</gene>
<feature type="repeat" description="WD" evidence="3">
    <location>
        <begin position="681"/>
        <end position="720"/>
    </location>
</feature>
<dbReference type="PANTHER" id="PTHR22847">
    <property type="entry name" value="WD40 REPEAT PROTEIN"/>
    <property type="match status" value="1"/>
</dbReference>
<reference evidence="7" key="2">
    <citation type="submission" date="2013-12" db="EMBL/GenBank/DDBJ databases">
        <title>Evolution of pathogenesis and genome organization in the Tremellales.</title>
        <authorList>
            <person name="Cuomo C."/>
            <person name="Litvintseva A."/>
            <person name="Heitman J."/>
            <person name="Chen Y."/>
            <person name="Sun S."/>
            <person name="Springer D."/>
            <person name="Dromer F."/>
            <person name="Young S."/>
            <person name="Zeng Q."/>
            <person name="Chapman S."/>
            <person name="Gujja S."/>
            <person name="Saif S."/>
            <person name="Birren B."/>
        </authorList>
    </citation>
    <scope>NUCLEOTIDE SEQUENCE [LARGE SCALE GENOMIC DNA]</scope>
    <source>
        <strain evidence="7">BCC8398</strain>
    </source>
</reference>
<accession>A0A1B9GUT3</accession>
<dbReference type="InterPro" id="IPR015943">
    <property type="entry name" value="WD40/YVTN_repeat-like_dom_sf"/>
</dbReference>
<evidence type="ECO:0000256" key="1">
    <source>
        <dbReference type="ARBA" id="ARBA00022574"/>
    </source>
</evidence>
<dbReference type="SMART" id="SM00320">
    <property type="entry name" value="WD40"/>
    <property type="match status" value="7"/>
</dbReference>
<feature type="domain" description="F-box" evidence="5">
    <location>
        <begin position="4"/>
        <end position="50"/>
    </location>
</feature>
<evidence type="ECO:0000256" key="4">
    <source>
        <dbReference type="SAM" id="MobiDB-lite"/>
    </source>
</evidence>
<dbReference type="PRINTS" id="PR00320">
    <property type="entry name" value="GPROTEINBRPT"/>
</dbReference>
<evidence type="ECO:0000256" key="2">
    <source>
        <dbReference type="ARBA" id="ARBA00022737"/>
    </source>
</evidence>
<feature type="repeat" description="WD" evidence="3">
    <location>
        <begin position="351"/>
        <end position="373"/>
    </location>
</feature>
<dbReference type="Gene3D" id="2.130.10.10">
    <property type="entry name" value="YVTN repeat-like/Quinoprotein amine dehydrogenase"/>
    <property type="match status" value="3"/>
</dbReference>
<keyword evidence="2" id="KW-0677">Repeat</keyword>
<dbReference type="SUPFAM" id="SSF81383">
    <property type="entry name" value="F-box domain"/>
    <property type="match status" value="1"/>
</dbReference>
<dbReference type="OrthoDB" id="19711at2759"/>
<dbReference type="InterPro" id="IPR020472">
    <property type="entry name" value="WD40_PAC1"/>
</dbReference>
<dbReference type="SUPFAM" id="SSF50978">
    <property type="entry name" value="WD40 repeat-like"/>
    <property type="match status" value="1"/>
</dbReference>
<dbReference type="GO" id="GO:1990234">
    <property type="term" value="C:transferase complex"/>
    <property type="evidence" value="ECO:0007669"/>
    <property type="project" value="UniProtKB-ARBA"/>
</dbReference>
<evidence type="ECO:0000313" key="6">
    <source>
        <dbReference type="EMBL" id="OCF34796.1"/>
    </source>
</evidence>
<feature type="repeat" description="WD" evidence="3">
    <location>
        <begin position="511"/>
        <end position="550"/>
    </location>
</feature>
<dbReference type="InterPro" id="IPR001680">
    <property type="entry name" value="WD40_rpt"/>
</dbReference>
<proteinExistence type="predicted"/>